<dbReference type="AlphaFoldDB" id="A0A382C7L5"/>
<sequence length="269" mass="29776">MNNISPVKIMYLSPVGVDSLDELFQEMVKDTKDPGTEVHITSLKDNQGSFSHVEFRSYEAMATPGIINATVCAAKEGFDALAIGCFYDTALHDSRELSGNMVVVAPCHSSIEIALSLANNFGIIVGRRKWVNQMKGNVHEYGYGDKLVGFYDVGLGVDDFQVDHQRTVNLLIDAAQKAVEKDYAESIILGCTAEFGFYRTLQEEIGVPVIDPSLAALKKAEHAANLKRKFNLIPSRKWSCESPSEKEIEKFNMFKDNDPFGNRIIVSAD</sequence>
<protein>
    <recommendedName>
        <fullName evidence="3">Hydantoin racemase</fullName>
    </recommendedName>
</protein>
<evidence type="ECO:0000313" key="2">
    <source>
        <dbReference type="EMBL" id="SVB22108.1"/>
    </source>
</evidence>
<dbReference type="InterPro" id="IPR053714">
    <property type="entry name" value="Iso_Racemase_Enz_sf"/>
</dbReference>
<dbReference type="PANTHER" id="PTHR28047">
    <property type="entry name" value="PROTEIN DCG1"/>
    <property type="match status" value="1"/>
</dbReference>
<organism evidence="2">
    <name type="scientific">marine metagenome</name>
    <dbReference type="NCBI Taxonomy" id="408172"/>
    <lineage>
        <taxon>unclassified sequences</taxon>
        <taxon>metagenomes</taxon>
        <taxon>ecological metagenomes</taxon>
    </lineage>
</organism>
<proteinExistence type="inferred from homology"/>
<dbReference type="InterPro" id="IPR015942">
    <property type="entry name" value="Asp/Glu/hydantoin_racemase"/>
</dbReference>
<dbReference type="InterPro" id="IPR052186">
    <property type="entry name" value="Hydantoin_racemase-like"/>
</dbReference>
<dbReference type="PANTHER" id="PTHR28047:SF5">
    <property type="entry name" value="PROTEIN DCG1"/>
    <property type="match status" value="1"/>
</dbReference>
<evidence type="ECO:0000256" key="1">
    <source>
        <dbReference type="ARBA" id="ARBA00038414"/>
    </source>
</evidence>
<dbReference type="GO" id="GO:0047661">
    <property type="term" value="F:amino-acid racemase activity"/>
    <property type="evidence" value="ECO:0007669"/>
    <property type="project" value="InterPro"/>
</dbReference>
<comment type="similarity">
    <text evidence="1">Belongs to the HyuE racemase family.</text>
</comment>
<dbReference type="Gene3D" id="3.40.50.12500">
    <property type="match status" value="1"/>
</dbReference>
<reference evidence="2" key="1">
    <citation type="submission" date="2018-05" db="EMBL/GenBank/DDBJ databases">
        <authorList>
            <person name="Lanie J.A."/>
            <person name="Ng W.-L."/>
            <person name="Kazmierczak K.M."/>
            <person name="Andrzejewski T.M."/>
            <person name="Davidsen T.M."/>
            <person name="Wayne K.J."/>
            <person name="Tettelin H."/>
            <person name="Glass J.I."/>
            <person name="Rusch D."/>
            <person name="Podicherti R."/>
            <person name="Tsui H.-C.T."/>
            <person name="Winkler M.E."/>
        </authorList>
    </citation>
    <scope>NUCLEOTIDE SEQUENCE</scope>
</reference>
<accession>A0A382C7L5</accession>
<gene>
    <name evidence="2" type="ORF">METZ01_LOCUS174962</name>
</gene>
<name>A0A382C7L5_9ZZZZ</name>
<evidence type="ECO:0008006" key="3">
    <source>
        <dbReference type="Google" id="ProtNLM"/>
    </source>
</evidence>
<dbReference type="Pfam" id="PF01177">
    <property type="entry name" value="Asp_Glu_race"/>
    <property type="match status" value="1"/>
</dbReference>
<dbReference type="EMBL" id="UINC01033204">
    <property type="protein sequence ID" value="SVB22108.1"/>
    <property type="molecule type" value="Genomic_DNA"/>
</dbReference>